<protein>
    <submittedName>
        <fullName evidence="3">PilN domain-containing protein</fullName>
    </submittedName>
</protein>
<dbReference type="PANTHER" id="PTHR40278:SF2">
    <property type="entry name" value="TYPE IV PILUS INNER MEMBRANE COMPONENT PILN"/>
    <property type="match status" value="1"/>
</dbReference>
<dbReference type="GO" id="GO:0043107">
    <property type="term" value="P:type IV pilus-dependent motility"/>
    <property type="evidence" value="ECO:0007669"/>
    <property type="project" value="TreeGrafter"/>
</dbReference>
<accession>A0AB39I094</accession>
<keyword evidence="2" id="KW-0812">Transmembrane</keyword>
<dbReference type="GO" id="GO:0043683">
    <property type="term" value="P:type IV pilus assembly"/>
    <property type="evidence" value="ECO:0007669"/>
    <property type="project" value="TreeGrafter"/>
</dbReference>
<feature type="coiled-coil region" evidence="1">
    <location>
        <begin position="57"/>
        <end position="108"/>
    </location>
</feature>
<organism evidence="3">
    <name type="scientific">Pseudomonas sp. Hg7Tf</name>
    <dbReference type="NCBI Taxonomy" id="3236988"/>
    <lineage>
        <taxon>Bacteria</taxon>
        <taxon>Pseudomonadati</taxon>
        <taxon>Pseudomonadota</taxon>
        <taxon>Gammaproteobacteria</taxon>
        <taxon>Pseudomonadales</taxon>
        <taxon>Pseudomonadaceae</taxon>
        <taxon>Pseudomonas</taxon>
    </lineage>
</organism>
<dbReference type="InterPro" id="IPR007813">
    <property type="entry name" value="PilN"/>
</dbReference>
<keyword evidence="2" id="KW-1133">Transmembrane helix</keyword>
<evidence type="ECO:0000313" key="3">
    <source>
        <dbReference type="EMBL" id="XDK36083.1"/>
    </source>
</evidence>
<gene>
    <name evidence="3" type="ORF">AB4Y39_20600</name>
</gene>
<reference evidence="3" key="1">
    <citation type="submission" date="2024-07" db="EMBL/GenBank/DDBJ databases">
        <title>Identification and characteristics of a novel species of coltsfoot's symbiotic bacteria.</title>
        <authorList>
            <person name="Juszczyk A."/>
            <person name="Jasielczuk I."/>
            <person name="Gurgul A."/>
            <person name="Rogala M."/>
            <person name="Kowalczyk A."/>
            <person name="Szmatola T."/>
            <person name="Kosecka-Strojek M."/>
            <person name="Arent Z."/>
            <person name="Latowski D."/>
        </authorList>
    </citation>
    <scope>NUCLEOTIDE SEQUENCE</scope>
    <source>
        <strain evidence="3">Hg7Tf</strain>
    </source>
</reference>
<feature type="transmembrane region" description="Helical" evidence="2">
    <location>
        <begin position="21"/>
        <end position="39"/>
    </location>
</feature>
<dbReference type="AlphaFoldDB" id="A0AB39I094"/>
<sequence length="175" mass="20300">MPGLNLLPWREQQRNVQIRRFQVLLLGVVIVAGLITWLTDYLGRQVQHRRILEDTSIRQAIERFDAQLAQLTQHKEEQRQVQYRLQQLDDLQRRRWLLVDLLEQLERAVPPGVYLTTVTRQEARLHIHGLARSGSQVAQLLRNLSGALGEVDMQQMKAVDEGEAFELSVALRGEH</sequence>
<proteinExistence type="predicted"/>
<keyword evidence="1" id="KW-0175">Coiled coil</keyword>
<dbReference type="InterPro" id="IPR052534">
    <property type="entry name" value="Extracell_DNA_Util/SecSys_Comp"/>
</dbReference>
<dbReference type="PANTHER" id="PTHR40278">
    <property type="entry name" value="DNA UTILIZATION PROTEIN HOFN"/>
    <property type="match status" value="1"/>
</dbReference>
<name>A0AB39I094_9PSED</name>
<keyword evidence="2" id="KW-0472">Membrane</keyword>
<dbReference type="RefSeq" id="WP_274071345.1">
    <property type="nucleotide sequence ID" value="NZ_CP162607.1"/>
</dbReference>
<evidence type="ECO:0000256" key="2">
    <source>
        <dbReference type="SAM" id="Phobius"/>
    </source>
</evidence>
<dbReference type="Pfam" id="PF05137">
    <property type="entry name" value="PilN"/>
    <property type="match status" value="1"/>
</dbReference>
<dbReference type="EMBL" id="CP162607">
    <property type="protein sequence ID" value="XDK36083.1"/>
    <property type="molecule type" value="Genomic_DNA"/>
</dbReference>
<evidence type="ECO:0000256" key="1">
    <source>
        <dbReference type="SAM" id="Coils"/>
    </source>
</evidence>